<dbReference type="EMBL" id="FXYZ01000026">
    <property type="protein sequence ID" value="SMY01188.1"/>
    <property type="molecule type" value="Genomic_DNA"/>
</dbReference>
<dbReference type="RefSeq" id="WP_101598799.1">
    <property type="nucleotide sequence ID" value="NZ_FXYZ01000026.1"/>
</dbReference>
<evidence type="ECO:0000313" key="1">
    <source>
        <dbReference type="EMBL" id="SMY01188.1"/>
    </source>
</evidence>
<organism evidence="1 2">
    <name type="scientific">Brevibacterium aurantiacum</name>
    <dbReference type="NCBI Taxonomy" id="273384"/>
    <lineage>
        <taxon>Bacteria</taxon>
        <taxon>Bacillati</taxon>
        <taxon>Actinomycetota</taxon>
        <taxon>Actinomycetes</taxon>
        <taxon>Micrococcales</taxon>
        <taxon>Brevibacteriaceae</taxon>
        <taxon>Brevibacterium</taxon>
    </lineage>
</organism>
<protein>
    <submittedName>
        <fullName evidence="1">Uncharacterized protein</fullName>
    </submittedName>
</protein>
<accession>A0A2H1KNL2</accession>
<dbReference type="AlphaFoldDB" id="A0A2H1KNL2"/>
<proteinExistence type="predicted"/>
<gene>
    <name evidence="1" type="ORF">BAURA63_03514</name>
</gene>
<dbReference type="Proteomes" id="UP000234327">
    <property type="component" value="Unassembled WGS sequence"/>
</dbReference>
<sequence>MTELKTSHDIDPETATINDIFVAMAGDAYKRSLSSGAQFTDAMPFYAAQVVADFNALLKEGYDEMTPGHRTYWLTKRTLADRFLDEWDTFLRTGSHPNDGYTQKAQNLIASVEAAEAATRPIGQADFGNDFTRAIAVVIEEREDDDTEAVLAWLHEREDEPFVWVLVGRFVDRIQTMARADTN</sequence>
<name>A0A2H1KNL2_BREAU</name>
<evidence type="ECO:0000313" key="2">
    <source>
        <dbReference type="Proteomes" id="UP000234327"/>
    </source>
</evidence>
<reference evidence="1 2" key="1">
    <citation type="submission" date="2017-03" db="EMBL/GenBank/DDBJ databases">
        <authorList>
            <person name="Afonso C.L."/>
            <person name="Miller P.J."/>
            <person name="Scott M.A."/>
            <person name="Spackman E."/>
            <person name="Goraichik I."/>
            <person name="Dimitrov K.M."/>
            <person name="Suarez D.L."/>
            <person name="Swayne D.E."/>
        </authorList>
    </citation>
    <scope>NUCLEOTIDE SEQUENCE [LARGE SCALE GENOMIC DNA]</scope>
    <source>
        <strain evidence="2">6(3)</strain>
    </source>
</reference>